<evidence type="ECO:0000256" key="3">
    <source>
        <dbReference type="ARBA" id="ARBA00022531"/>
    </source>
</evidence>
<evidence type="ECO:0000313" key="5">
    <source>
        <dbReference type="EMBL" id="CAK0899257.1"/>
    </source>
</evidence>
<dbReference type="InterPro" id="IPR001344">
    <property type="entry name" value="Chloro_AB-bd_pln"/>
</dbReference>
<evidence type="ECO:0000313" key="6">
    <source>
        <dbReference type="Proteomes" id="UP001189429"/>
    </source>
</evidence>
<dbReference type="Pfam" id="PF00504">
    <property type="entry name" value="Chloroa_b-bind"/>
    <property type="match status" value="2"/>
</dbReference>
<dbReference type="Proteomes" id="UP001189429">
    <property type="component" value="Unassembled WGS sequence"/>
</dbReference>
<comment type="caution">
    <text evidence="5">The sequence shown here is derived from an EMBL/GenBank/DDBJ whole genome shotgun (WGS) entry which is preliminary data.</text>
</comment>
<dbReference type="PANTHER" id="PTHR21649">
    <property type="entry name" value="CHLOROPHYLL A/B BINDING PROTEIN"/>
    <property type="match status" value="1"/>
</dbReference>
<dbReference type="EMBL" id="CAUYUJ010020575">
    <property type="protein sequence ID" value="CAK0899257.1"/>
    <property type="molecule type" value="Genomic_DNA"/>
</dbReference>
<keyword evidence="2" id="KW-0150">Chloroplast</keyword>
<dbReference type="Gene3D" id="1.10.3460.10">
    <property type="entry name" value="Chlorophyll a/b binding protein domain"/>
    <property type="match status" value="2"/>
</dbReference>
<evidence type="ECO:0000256" key="2">
    <source>
        <dbReference type="ARBA" id="ARBA00022528"/>
    </source>
</evidence>
<evidence type="ECO:0000256" key="4">
    <source>
        <dbReference type="ARBA" id="ARBA00022640"/>
    </source>
</evidence>
<gene>
    <name evidence="5" type="ORF">PCOR1329_LOCUS76821</name>
</gene>
<evidence type="ECO:0000256" key="1">
    <source>
        <dbReference type="ARBA" id="ARBA00004229"/>
    </source>
</evidence>
<organism evidence="5 6">
    <name type="scientific">Prorocentrum cordatum</name>
    <dbReference type="NCBI Taxonomy" id="2364126"/>
    <lineage>
        <taxon>Eukaryota</taxon>
        <taxon>Sar</taxon>
        <taxon>Alveolata</taxon>
        <taxon>Dinophyceae</taxon>
        <taxon>Prorocentrales</taxon>
        <taxon>Prorocentraceae</taxon>
        <taxon>Prorocentrum</taxon>
    </lineage>
</organism>
<accession>A0ABN9XHM2</accession>
<keyword evidence="4" id="KW-0934">Plastid</keyword>
<comment type="subcellular location">
    <subcellularLocation>
        <location evidence="1">Plastid</location>
        <location evidence="1">Chloroplast</location>
    </subcellularLocation>
</comment>
<name>A0ABN9XHM2_9DINO</name>
<protein>
    <submittedName>
        <fullName evidence="5">Uncharacterized protein</fullName>
    </submittedName>
</protein>
<dbReference type="InterPro" id="IPR022796">
    <property type="entry name" value="Chloroa_b-bind"/>
</dbReference>
<proteinExistence type="predicted"/>
<keyword evidence="6" id="KW-1185">Reference proteome</keyword>
<dbReference type="SUPFAM" id="SSF103511">
    <property type="entry name" value="Chlorophyll a-b binding protein"/>
    <property type="match status" value="2"/>
</dbReference>
<reference evidence="5" key="1">
    <citation type="submission" date="2023-10" db="EMBL/GenBank/DDBJ databases">
        <authorList>
            <person name="Chen Y."/>
            <person name="Shah S."/>
            <person name="Dougan E. K."/>
            <person name="Thang M."/>
            <person name="Chan C."/>
        </authorList>
    </citation>
    <scope>NUCLEOTIDE SEQUENCE [LARGE SCALE GENOMIC DNA]</scope>
</reference>
<keyword evidence="3" id="KW-0602">Photosynthesis</keyword>
<sequence>MLATMGYITPEITGKLPGYLSPSAGLKFADIPNGLGAISKVPAAGWAQIVAYGAFCELSQDQSAGTAAAAGDFGFKVLTSSDAGEKQKKLAAEIANGRLAMMAIIGMFFQDGLTGSAWGDWALYTGSPLRAFESELGVQDPMGFWDPAGFTFDGNSENFARRRQTELKHGRVSMLATMGYITPEVSGKFPGYLSPSSELKFADIPNGLGAISKVPAAGWVQIVAYAAFCELSQNQSPGTPAAAGDFGWKVLTASDPVEKQKKLAAEIANGRLAMMAIIGMFFQDGLTGSAWGDWALYTGSPLRAFENEKLPVIKQC</sequence>